<reference evidence="1 2" key="1">
    <citation type="submission" date="2016-12" db="EMBL/GenBank/DDBJ databases">
        <authorList>
            <person name="Song W.-J."/>
            <person name="Kurnit D.M."/>
        </authorList>
    </citation>
    <scope>NUCLEOTIDE SEQUENCE [LARGE SCALE GENOMIC DNA]</scope>
    <source>
        <strain evidence="1 2">STM7296</strain>
    </source>
</reference>
<sequence length="59" mass="6767">MHVLTMHGSPDGATCRVCVEIRRPDGPIRLFFFRHGDGTWHVFPPQDNLCRMGFDRLVA</sequence>
<dbReference type="EMBL" id="CYGX02000011">
    <property type="protein sequence ID" value="SIT37346.1"/>
    <property type="molecule type" value="Genomic_DNA"/>
</dbReference>
<organism evidence="1 2">
    <name type="scientific">Paraburkholderia ribeironis</name>
    <dbReference type="NCBI Taxonomy" id="1247936"/>
    <lineage>
        <taxon>Bacteria</taxon>
        <taxon>Pseudomonadati</taxon>
        <taxon>Pseudomonadota</taxon>
        <taxon>Betaproteobacteria</taxon>
        <taxon>Burkholderiales</taxon>
        <taxon>Burkholderiaceae</taxon>
        <taxon>Paraburkholderia</taxon>
    </lineage>
</organism>
<protein>
    <submittedName>
        <fullName evidence="1">Uncharacterized protein</fullName>
    </submittedName>
</protein>
<evidence type="ECO:0000313" key="1">
    <source>
        <dbReference type="EMBL" id="SIT37346.1"/>
    </source>
</evidence>
<proteinExistence type="predicted"/>
<dbReference type="Proteomes" id="UP000187012">
    <property type="component" value="Unassembled WGS sequence"/>
</dbReference>
<dbReference type="STRING" id="1247936.BN2475_110052"/>
<name>A0A1N7RQI7_9BURK</name>
<keyword evidence="2" id="KW-1185">Reference proteome</keyword>
<evidence type="ECO:0000313" key="2">
    <source>
        <dbReference type="Proteomes" id="UP000187012"/>
    </source>
</evidence>
<accession>A0A1N7RQI7</accession>
<gene>
    <name evidence="1" type="ORF">BN2475_110052</name>
</gene>
<dbReference type="AlphaFoldDB" id="A0A1N7RQI7"/>